<keyword evidence="4" id="KW-0653">Protein transport</keyword>
<dbReference type="GO" id="GO:0006999">
    <property type="term" value="P:nuclear pore organization"/>
    <property type="evidence" value="ECO:0007669"/>
    <property type="project" value="TreeGrafter"/>
</dbReference>
<dbReference type="Proteomes" id="UP000268321">
    <property type="component" value="Unassembled WGS sequence"/>
</dbReference>
<proteinExistence type="predicted"/>
<keyword evidence="7 8" id="KW-0539">Nucleus</keyword>
<evidence type="ECO:0000256" key="5">
    <source>
        <dbReference type="ARBA" id="ARBA00023010"/>
    </source>
</evidence>
<protein>
    <submittedName>
        <fullName evidence="11">MPPN-domain-containing protein</fullName>
    </submittedName>
</protein>
<feature type="compositionally biased region" description="Basic and acidic residues" evidence="9">
    <location>
        <begin position="50"/>
        <end position="62"/>
    </location>
</feature>
<dbReference type="InterPro" id="IPR012677">
    <property type="entry name" value="Nucleotide-bd_a/b_plait_sf"/>
</dbReference>
<dbReference type="InterPro" id="IPR007846">
    <property type="entry name" value="RRM_NUP35_dom"/>
</dbReference>
<dbReference type="GO" id="GO:0017056">
    <property type="term" value="F:structural constituent of nuclear pore"/>
    <property type="evidence" value="ECO:0007669"/>
    <property type="project" value="TreeGrafter"/>
</dbReference>
<comment type="subcellular location">
    <subcellularLocation>
        <location evidence="1">Nucleus</location>
        <location evidence="1">Nuclear pore complex</location>
    </subcellularLocation>
</comment>
<dbReference type="GO" id="GO:0044615">
    <property type="term" value="C:nuclear pore nuclear basket"/>
    <property type="evidence" value="ECO:0007669"/>
    <property type="project" value="TreeGrafter"/>
</dbReference>
<dbReference type="CDD" id="cd12721">
    <property type="entry name" value="RRM_Nup53p_fungi"/>
    <property type="match status" value="1"/>
</dbReference>
<dbReference type="PANTHER" id="PTHR21527:SF6">
    <property type="entry name" value="NUCLEOPORIN NUP35"/>
    <property type="match status" value="1"/>
</dbReference>
<dbReference type="GO" id="GO:0044613">
    <property type="term" value="C:nuclear pore central transport channel"/>
    <property type="evidence" value="ECO:0007669"/>
    <property type="project" value="TreeGrafter"/>
</dbReference>
<organism evidence="11 12">
    <name type="scientific">Metschnikowia bicuspidata</name>
    <dbReference type="NCBI Taxonomy" id="27322"/>
    <lineage>
        <taxon>Eukaryota</taxon>
        <taxon>Fungi</taxon>
        <taxon>Dikarya</taxon>
        <taxon>Ascomycota</taxon>
        <taxon>Saccharomycotina</taxon>
        <taxon>Pichiomycetes</taxon>
        <taxon>Metschnikowiaceae</taxon>
        <taxon>Metschnikowia</taxon>
    </lineage>
</organism>
<evidence type="ECO:0000256" key="6">
    <source>
        <dbReference type="ARBA" id="ARBA00023132"/>
    </source>
</evidence>
<dbReference type="PROSITE" id="PS51472">
    <property type="entry name" value="RRM_NUP35"/>
    <property type="match status" value="1"/>
</dbReference>
<keyword evidence="3 8" id="KW-0509">mRNA transport</keyword>
<keyword evidence="5" id="KW-0811">Translocation</keyword>
<dbReference type="AlphaFoldDB" id="A0A4P9ZI36"/>
<dbReference type="GO" id="GO:0003676">
    <property type="term" value="F:nucleic acid binding"/>
    <property type="evidence" value="ECO:0007669"/>
    <property type="project" value="InterPro"/>
</dbReference>
<dbReference type="Pfam" id="PF05172">
    <property type="entry name" value="RRM_Nup35"/>
    <property type="match status" value="1"/>
</dbReference>
<keyword evidence="12" id="KW-1185">Reference proteome</keyword>
<evidence type="ECO:0000256" key="9">
    <source>
        <dbReference type="SAM" id="MobiDB-lite"/>
    </source>
</evidence>
<dbReference type="GO" id="GO:0051028">
    <property type="term" value="P:mRNA transport"/>
    <property type="evidence" value="ECO:0007669"/>
    <property type="project" value="UniProtKB-UniRule"/>
</dbReference>
<feature type="region of interest" description="Disordered" evidence="9">
    <location>
        <begin position="42"/>
        <end position="66"/>
    </location>
</feature>
<name>A0A4P9ZI36_9ASCO</name>
<dbReference type="InterPro" id="IPR035979">
    <property type="entry name" value="RBD_domain_sf"/>
</dbReference>
<keyword evidence="2 8" id="KW-0813">Transport</keyword>
<evidence type="ECO:0000256" key="1">
    <source>
        <dbReference type="ARBA" id="ARBA00004567"/>
    </source>
</evidence>
<evidence type="ECO:0000313" key="12">
    <source>
        <dbReference type="Proteomes" id="UP000268321"/>
    </source>
</evidence>
<dbReference type="GO" id="GO:0006607">
    <property type="term" value="P:NLS-bearing protein import into nucleus"/>
    <property type="evidence" value="ECO:0007669"/>
    <property type="project" value="TreeGrafter"/>
</dbReference>
<dbReference type="PANTHER" id="PTHR21527">
    <property type="entry name" value="NUCLEOPORIN NUP35"/>
    <property type="match status" value="1"/>
</dbReference>
<keyword evidence="6 8" id="KW-0906">Nuclear pore complex</keyword>
<evidence type="ECO:0000256" key="4">
    <source>
        <dbReference type="ARBA" id="ARBA00022927"/>
    </source>
</evidence>
<dbReference type="OrthoDB" id="1733656at2759"/>
<dbReference type="GO" id="GO:0005543">
    <property type="term" value="F:phospholipid binding"/>
    <property type="evidence" value="ECO:0007669"/>
    <property type="project" value="TreeGrafter"/>
</dbReference>
<dbReference type="EMBL" id="ML004429">
    <property type="protein sequence ID" value="RKP32844.1"/>
    <property type="molecule type" value="Genomic_DNA"/>
</dbReference>
<evidence type="ECO:0000313" key="11">
    <source>
        <dbReference type="EMBL" id="RKP32844.1"/>
    </source>
</evidence>
<evidence type="ECO:0000259" key="10">
    <source>
        <dbReference type="PROSITE" id="PS51472"/>
    </source>
</evidence>
<sequence>MASLYKQDALTQIGLEPTEPAWFQSHTKKVISNHFSQKKHLGFQLSPVSGKKDSKTNGKDSSKGVSSSDFNIVSFGTTHHNNSITGADSLMLVLTDHTDSILENDDLPLYSNSDDLPPTRSLHDLNDEIMISLNKPTQHTESFINKDPRLYVNVFSKDETLTIKDSDKKATKNTALNSEAAILVFGYPESMATQVIAHFLELGTILEEFEAAKETTSLAKNTLTTFAGALPLPVETPKRDSRVVPIFSGQSWVKITYGNPASAIDALQESGTVFNGVLIGVVPYTKDAVEKLKKRKITLLEDIGGGVSANSNAANSKGDQVLIGENDIQSAYSKRIEVKDGSGLFLTSQNNTTSPAKGDAKCNQKLGLLSSIANYIFGFYEL</sequence>
<evidence type="ECO:0000256" key="8">
    <source>
        <dbReference type="PROSITE-ProRule" id="PRU00804"/>
    </source>
</evidence>
<dbReference type="SUPFAM" id="SSF54928">
    <property type="entry name" value="RNA-binding domain, RBD"/>
    <property type="match status" value="1"/>
</dbReference>
<feature type="domain" description="RRM Nup35-type" evidence="10">
    <location>
        <begin position="176"/>
        <end position="291"/>
    </location>
</feature>
<evidence type="ECO:0000256" key="2">
    <source>
        <dbReference type="ARBA" id="ARBA00022448"/>
    </source>
</evidence>
<accession>A0A4P9ZI36</accession>
<evidence type="ECO:0000256" key="3">
    <source>
        <dbReference type="ARBA" id="ARBA00022816"/>
    </source>
</evidence>
<dbReference type="Gene3D" id="3.30.70.330">
    <property type="match status" value="1"/>
</dbReference>
<gene>
    <name evidence="11" type="ORF">METBISCDRAFT_21107</name>
</gene>
<reference evidence="12" key="1">
    <citation type="journal article" date="2018" name="Nat. Microbiol.">
        <title>Leveraging single-cell genomics to expand the fungal tree of life.</title>
        <authorList>
            <person name="Ahrendt S.R."/>
            <person name="Quandt C.A."/>
            <person name="Ciobanu D."/>
            <person name="Clum A."/>
            <person name="Salamov A."/>
            <person name="Andreopoulos B."/>
            <person name="Cheng J.F."/>
            <person name="Woyke T."/>
            <person name="Pelin A."/>
            <person name="Henrissat B."/>
            <person name="Reynolds N.K."/>
            <person name="Benny G.L."/>
            <person name="Smith M.E."/>
            <person name="James T.Y."/>
            <person name="Grigoriev I.V."/>
        </authorList>
    </citation>
    <scope>NUCLEOTIDE SEQUENCE [LARGE SCALE GENOMIC DNA]</scope>
    <source>
        <strain evidence="12">Baker2002</strain>
    </source>
</reference>
<evidence type="ECO:0000256" key="7">
    <source>
        <dbReference type="ARBA" id="ARBA00023242"/>
    </source>
</evidence>